<dbReference type="InterPro" id="IPR036388">
    <property type="entry name" value="WH-like_DNA-bd_sf"/>
</dbReference>
<dbReference type="GO" id="GO:0003700">
    <property type="term" value="F:DNA-binding transcription factor activity"/>
    <property type="evidence" value="ECO:0007669"/>
    <property type="project" value="InterPro"/>
</dbReference>
<feature type="domain" description="HTH deoR-type" evidence="4">
    <location>
        <begin position="2"/>
        <end position="57"/>
    </location>
</feature>
<protein>
    <submittedName>
        <fullName evidence="5">Transcriptional regulator</fullName>
    </submittedName>
</protein>
<dbReference type="InterPro" id="IPR028349">
    <property type="entry name" value="PafC-like"/>
</dbReference>
<organism evidence="5 6">
    <name type="scientific">Planobispora siamensis</name>
    <dbReference type="NCBI Taxonomy" id="936338"/>
    <lineage>
        <taxon>Bacteria</taxon>
        <taxon>Bacillati</taxon>
        <taxon>Actinomycetota</taxon>
        <taxon>Actinomycetes</taxon>
        <taxon>Streptosporangiales</taxon>
        <taxon>Streptosporangiaceae</taxon>
        <taxon>Planobispora</taxon>
    </lineage>
</organism>
<gene>
    <name evidence="5" type="ORF">Psi01_16280</name>
</gene>
<dbReference type="InterPro" id="IPR057727">
    <property type="entry name" value="WCX_dom"/>
</dbReference>
<dbReference type="InterPro" id="IPR001034">
    <property type="entry name" value="DeoR_HTH"/>
</dbReference>
<reference evidence="5 6" key="1">
    <citation type="submission" date="2021-01" db="EMBL/GenBank/DDBJ databases">
        <title>Whole genome shotgun sequence of Planobispora siamensis NBRC 107568.</title>
        <authorList>
            <person name="Komaki H."/>
            <person name="Tamura T."/>
        </authorList>
    </citation>
    <scope>NUCLEOTIDE SEQUENCE [LARGE SCALE GENOMIC DNA]</scope>
    <source>
        <strain evidence="5 6">NBRC 107568</strain>
    </source>
</reference>
<dbReference type="PANTHER" id="PTHR34580:SF1">
    <property type="entry name" value="PROTEIN PAFC"/>
    <property type="match status" value="1"/>
</dbReference>
<dbReference type="Pfam" id="PF13280">
    <property type="entry name" value="WYL"/>
    <property type="match status" value="1"/>
</dbReference>
<sequence>MRASRLLSILLLLQSRGLLTARQLADELEVSVRTIYRDVESLHAAGIPLYGEAGHRGGYRLLDGFRTRLTGLTAQEARALFLAGMPGPAAELGLGALAAAAELKIEAALPRELREGSRSVREHFHLDAPGWYYDGDRVPHLPDVADAVWNRRVIQVLYSRWAEPSEVDRTLEPYGLVLKAGKWYLVARCEGMMRTYRVNQILTLRVTGETFERPGDFDLAGHWSAYLADFRSRLFQGRATVRLSPAGRERIAQLMGSAVVGAVDETAGPPDARGWVTAGVPIESLTHARTEFLKLGAEVEVLEPAELRARMAETAHALAALYPRDPRDSRADHVMPDSSLYRDMPSVAEHED</sequence>
<keyword evidence="2" id="KW-0804">Transcription</keyword>
<dbReference type="Gene3D" id="1.10.10.10">
    <property type="entry name" value="Winged helix-like DNA-binding domain superfamily/Winged helix DNA-binding domain"/>
    <property type="match status" value="1"/>
</dbReference>
<dbReference type="Pfam" id="PF08279">
    <property type="entry name" value="HTH_11"/>
    <property type="match status" value="1"/>
</dbReference>
<dbReference type="RefSeq" id="WP_204063308.1">
    <property type="nucleotide sequence ID" value="NZ_BOOJ01000014.1"/>
</dbReference>
<evidence type="ECO:0000259" key="4">
    <source>
        <dbReference type="PROSITE" id="PS51000"/>
    </source>
</evidence>
<dbReference type="PANTHER" id="PTHR34580">
    <property type="match status" value="1"/>
</dbReference>
<dbReference type="InterPro" id="IPR051534">
    <property type="entry name" value="CBASS_pafABC_assoc_protein"/>
</dbReference>
<dbReference type="Pfam" id="PF25583">
    <property type="entry name" value="WCX"/>
    <property type="match status" value="1"/>
</dbReference>
<dbReference type="Proteomes" id="UP000619788">
    <property type="component" value="Unassembled WGS sequence"/>
</dbReference>
<name>A0A8J3SBG3_9ACTN</name>
<dbReference type="PROSITE" id="PS52050">
    <property type="entry name" value="WYL"/>
    <property type="match status" value="1"/>
</dbReference>
<accession>A0A8J3SBG3</accession>
<dbReference type="EMBL" id="BOOJ01000014">
    <property type="protein sequence ID" value="GIH90998.1"/>
    <property type="molecule type" value="Genomic_DNA"/>
</dbReference>
<keyword evidence="1" id="KW-0805">Transcription regulation</keyword>
<evidence type="ECO:0000313" key="5">
    <source>
        <dbReference type="EMBL" id="GIH90998.1"/>
    </source>
</evidence>
<dbReference type="AlphaFoldDB" id="A0A8J3SBG3"/>
<evidence type="ECO:0000256" key="1">
    <source>
        <dbReference type="ARBA" id="ARBA00023015"/>
    </source>
</evidence>
<dbReference type="InterPro" id="IPR026881">
    <property type="entry name" value="WYL_dom"/>
</dbReference>
<dbReference type="PROSITE" id="PS51000">
    <property type="entry name" value="HTH_DEOR_2"/>
    <property type="match status" value="1"/>
</dbReference>
<evidence type="ECO:0000256" key="2">
    <source>
        <dbReference type="ARBA" id="ARBA00023163"/>
    </source>
</evidence>
<feature type="compositionally biased region" description="Basic and acidic residues" evidence="3">
    <location>
        <begin position="326"/>
        <end position="335"/>
    </location>
</feature>
<dbReference type="InterPro" id="IPR013196">
    <property type="entry name" value="HTH_11"/>
</dbReference>
<keyword evidence="6" id="KW-1185">Reference proteome</keyword>
<evidence type="ECO:0000313" key="6">
    <source>
        <dbReference type="Proteomes" id="UP000619788"/>
    </source>
</evidence>
<comment type="caution">
    <text evidence="5">The sequence shown here is derived from an EMBL/GenBank/DDBJ whole genome shotgun (WGS) entry which is preliminary data.</text>
</comment>
<dbReference type="InterPro" id="IPR036390">
    <property type="entry name" value="WH_DNA-bd_sf"/>
</dbReference>
<dbReference type="SUPFAM" id="SSF46785">
    <property type="entry name" value="Winged helix' DNA-binding domain"/>
    <property type="match status" value="1"/>
</dbReference>
<dbReference type="PIRSF" id="PIRSF016838">
    <property type="entry name" value="PafC"/>
    <property type="match status" value="1"/>
</dbReference>
<proteinExistence type="predicted"/>
<feature type="region of interest" description="Disordered" evidence="3">
    <location>
        <begin position="326"/>
        <end position="352"/>
    </location>
</feature>
<evidence type="ECO:0000256" key="3">
    <source>
        <dbReference type="SAM" id="MobiDB-lite"/>
    </source>
</evidence>